<reference evidence="2" key="1">
    <citation type="journal article" date="2019" name="Int. J. Syst. Evol. Microbiol.">
        <title>The Global Catalogue of Microorganisms (GCM) 10K type strain sequencing project: providing services to taxonomists for standard genome sequencing and annotation.</title>
        <authorList>
            <consortium name="The Broad Institute Genomics Platform"/>
            <consortium name="The Broad Institute Genome Sequencing Center for Infectious Disease"/>
            <person name="Wu L."/>
            <person name="Ma J."/>
        </authorList>
    </citation>
    <scope>NUCLEOTIDE SEQUENCE [LARGE SCALE GENOMIC DNA]</scope>
    <source>
        <strain evidence="2">CCUG 50353</strain>
    </source>
</reference>
<dbReference type="Proteomes" id="UP001595733">
    <property type="component" value="Unassembled WGS sequence"/>
</dbReference>
<sequence>MKKRLGIGLGVLMALFIGGSLVYGQEIKTYFEVKQITDTFFEHVTKQEFEQAFDAIGYYNEASDMEPTISRDDAKAMWMKRMKDAYAEGTFVLKVFDVNISFNDTYPSANGIMQYNDQGEWNDRVVLISYIYQDGWKIGRVGFADEDGPEEHPLSTAMSGYMPE</sequence>
<accession>A0ABV8UY93</accession>
<organism evidence="1 2">
    <name type="scientific">Chryseomicrobium palamuruense</name>
    <dbReference type="NCBI Taxonomy" id="682973"/>
    <lineage>
        <taxon>Bacteria</taxon>
        <taxon>Bacillati</taxon>
        <taxon>Bacillota</taxon>
        <taxon>Bacilli</taxon>
        <taxon>Bacillales</taxon>
        <taxon>Caryophanaceae</taxon>
        <taxon>Chryseomicrobium</taxon>
    </lineage>
</organism>
<evidence type="ECO:0000313" key="2">
    <source>
        <dbReference type="Proteomes" id="UP001595733"/>
    </source>
</evidence>
<keyword evidence="2" id="KW-1185">Reference proteome</keyword>
<gene>
    <name evidence="1" type="ORF">ACFO0S_14590</name>
</gene>
<name>A0ABV8UY93_9BACL</name>
<protein>
    <recommendedName>
        <fullName evidence="3">DUF4829 domain-containing protein</fullName>
    </recommendedName>
</protein>
<evidence type="ECO:0008006" key="3">
    <source>
        <dbReference type="Google" id="ProtNLM"/>
    </source>
</evidence>
<proteinExistence type="predicted"/>
<comment type="caution">
    <text evidence="1">The sequence shown here is derived from an EMBL/GenBank/DDBJ whole genome shotgun (WGS) entry which is preliminary data.</text>
</comment>
<dbReference type="EMBL" id="JBHSEF010000029">
    <property type="protein sequence ID" value="MFC4356286.1"/>
    <property type="molecule type" value="Genomic_DNA"/>
</dbReference>
<evidence type="ECO:0000313" key="1">
    <source>
        <dbReference type="EMBL" id="MFC4356286.1"/>
    </source>
</evidence>
<dbReference type="RefSeq" id="WP_378142859.1">
    <property type="nucleotide sequence ID" value="NZ_JBHSEF010000029.1"/>
</dbReference>